<evidence type="ECO:0000256" key="6">
    <source>
        <dbReference type="ARBA" id="ARBA00021149"/>
    </source>
</evidence>
<protein>
    <recommendedName>
        <fullName evidence="6">Protein P</fullName>
        <ecNumber evidence="5">2.7.7.49</ecNumber>
        <ecNumber evidence="4">2.7.7.7</ecNumber>
        <ecNumber evidence="3">3.1.26.4</ecNumber>
    </recommendedName>
</protein>
<dbReference type="GO" id="GO:0006260">
    <property type="term" value="P:DNA replication"/>
    <property type="evidence" value="ECO:0007669"/>
    <property type="project" value="UniProtKB-KW"/>
</dbReference>
<feature type="compositionally biased region" description="Basic and acidic residues" evidence="19">
    <location>
        <begin position="289"/>
        <end position="300"/>
    </location>
</feature>
<dbReference type="Pfam" id="PF00336">
    <property type="entry name" value="DNA_pol_viral_C"/>
    <property type="match status" value="1"/>
</dbReference>
<dbReference type="SUPFAM" id="SSF56672">
    <property type="entry name" value="DNA/RNA polymerases"/>
    <property type="match status" value="1"/>
</dbReference>
<dbReference type="PANTHER" id="PTHR33064:SF37">
    <property type="entry name" value="RIBONUCLEASE H"/>
    <property type="match status" value="1"/>
</dbReference>
<dbReference type="InterPro" id="IPR000201">
    <property type="entry name" value="DNApol_viral_N"/>
</dbReference>
<dbReference type="EMBL" id="MH716822">
    <property type="protein sequence ID" value="AYU58612.1"/>
    <property type="molecule type" value="mRNA"/>
</dbReference>
<dbReference type="GO" id="GO:0003964">
    <property type="term" value="F:RNA-directed DNA polymerase activity"/>
    <property type="evidence" value="ECO:0007669"/>
    <property type="project" value="UniProtKB-KW"/>
</dbReference>
<proteinExistence type="evidence at transcript level"/>
<evidence type="ECO:0000256" key="2">
    <source>
        <dbReference type="ARBA" id="ARBA00007994"/>
    </source>
</evidence>
<dbReference type="InterPro" id="IPR051320">
    <property type="entry name" value="Viral_Replic_Matur_Polypro"/>
</dbReference>
<sequence length="767" mass="87085">MPHGVKLQQPTVHPMPQSSLLCLVELITSRHADHEEDLPRLLVDAANPHVDPALGVLEVNRRSLHHLGHLKGLYDNPSFVFNPEWQIPQFPHIHLKEDIREIIPSRKWSLLLPARLYTKGARFFPLHKAIKDKYPLYTDQHIALTTAYLLELYIKGILYKRHSSHVVSFCGVPYSWEHRILLKPNPANGWGTISTRSRCRCFCFTASKLREQNKTCRGKNRIGPHCPIQKVNRSSCQGACQAREKSTHHSSSSSTASSSTHGDHLHQEDQRQKENPGVPRDTWSNLHNGSRDSDSRGTHHVDQHYLRLGTRIPSRITGGIFLVDKNPRNNREARLVVDFSQFSRLPHRVRWPKFASPNLTTLANKLPLGMSWVSLDVSAAFYHIPMHPGSIKHTLVAVPGLSRDALLLLLRRIKLRELFLFYEQREVLLCLHEHRRLPGVCLGFRKAPMGIGLSPFLLAIFSSIIVQYVRACFQNICAFAYMDDVVVGCKSDLYLASVVHAVHNLLAFVGIRINPEKTRWSGTELFFLGYRITHSGIFPSQDKIDRLYGLLECLTPDRPYDLKILQRLTGHLAFFAPFTQTGYALLQPLYQAISQGQGWQMSKEYITLLRHFFHHLVPVRAHMLGLPKVFSDATPTTVAYVNYWTGEVDMVPTPDLPIHVTELIAACWAVVTSGAKILGVDNTVVASKKMTKYPWLLACVANIILRDVSMLYVPSEQNPADLPSRGLLMLSSYPDISPYRVKDNSHISLHVPKLGWKPKPHRQVSFH</sequence>
<dbReference type="GO" id="GO:0003887">
    <property type="term" value="F:DNA-directed DNA polymerase activity"/>
    <property type="evidence" value="ECO:0007669"/>
    <property type="project" value="UniProtKB-KW"/>
</dbReference>
<keyword evidence="16" id="KW-0239">DNA-directed DNA polymerase</keyword>
<keyword evidence="15" id="KW-0695">RNA-directed DNA polymerase</keyword>
<keyword evidence="12" id="KW-0255">Endonuclease</keyword>
<feature type="compositionally biased region" description="Low complexity" evidence="19">
    <location>
        <begin position="249"/>
        <end position="260"/>
    </location>
</feature>
<dbReference type="PANTHER" id="PTHR33064">
    <property type="entry name" value="POL PROTEIN"/>
    <property type="match status" value="1"/>
</dbReference>
<dbReference type="EC" id="2.7.7.49" evidence="5"/>
<dbReference type="InterPro" id="IPR000477">
    <property type="entry name" value="RT_dom"/>
</dbReference>
<accession>A0A3G4R7M5</accession>
<dbReference type="InterPro" id="IPR001462">
    <property type="entry name" value="DNApol_viral_C"/>
</dbReference>
<dbReference type="GO" id="GO:0003677">
    <property type="term" value="F:DNA binding"/>
    <property type="evidence" value="ECO:0007669"/>
    <property type="project" value="UniProtKB-KW"/>
</dbReference>
<evidence type="ECO:0000256" key="1">
    <source>
        <dbReference type="ARBA" id="ARBA00000077"/>
    </source>
</evidence>
<feature type="region of interest" description="Disordered" evidence="19">
    <location>
        <begin position="242"/>
        <end position="300"/>
    </location>
</feature>
<evidence type="ECO:0000256" key="7">
    <source>
        <dbReference type="ARBA" id="ARBA00022679"/>
    </source>
</evidence>
<dbReference type="GO" id="GO:0004523">
    <property type="term" value="F:RNA-DNA hybrid ribonuclease activity"/>
    <property type="evidence" value="ECO:0007669"/>
    <property type="project" value="UniProtKB-EC"/>
</dbReference>
<evidence type="ECO:0000259" key="20">
    <source>
        <dbReference type="PROSITE" id="PS50878"/>
    </source>
</evidence>
<dbReference type="EC" id="3.1.26.4" evidence="3"/>
<keyword evidence="13" id="KW-0378">Hydrolase</keyword>
<dbReference type="PROSITE" id="PS50878">
    <property type="entry name" value="RT_POL"/>
    <property type="match status" value="1"/>
</dbReference>
<keyword evidence="8" id="KW-0548">Nucleotidyltransferase</keyword>
<evidence type="ECO:0000256" key="3">
    <source>
        <dbReference type="ARBA" id="ARBA00012180"/>
    </source>
</evidence>
<keyword evidence="9" id="KW-0235">DNA replication</keyword>
<evidence type="ECO:0000256" key="10">
    <source>
        <dbReference type="ARBA" id="ARBA00022722"/>
    </source>
</evidence>
<evidence type="ECO:0000256" key="5">
    <source>
        <dbReference type="ARBA" id="ARBA00012493"/>
    </source>
</evidence>
<evidence type="ECO:0000256" key="8">
    <source>
        <dbReference type="ARBA" id="ARBA00022695"/>
    </source>
</evidence>
<comment type="catalytic activity">
    <reaction evidence="1">
        <text>Endonucleolytic cleavage to 5'-phosphomonoester.</text>
        <dbReference type="EC" id="3.1.26.4"/>
    </reaction>
</comment>
<dbReference type="Gene3D" id="3.30.70.270">
    <property type="match status" value="1"/>
</dbReference>
<evidence type="ECO:0000256" key="11">
    <source>
        <dbReference type="ARBA" id="ARBA00022723"/>
    </source>
</evidence>
<evidence type="ECO:0000256" key="15">
    <source>
        <dbReference type="ARBA" id="ARBA00022918"/>
    </source>
</evidence>
<feature type="domain" description="Reverse transcriptase" evidence="20">
    <location>
        <begin position="304"/>
        <end position="532"/>
    </location>
</feature>
<evidence type="ECO:0000256" key="17">
    <source>
        <dbReference type="ARBA" id="ARBA00023125"/>
    </source>
</evidence>
<evidence type="ECO:0000256" key="16">
    <source>
        <dbReference type="ARBA" id="ARBA00022932"/>
    </source>
</evidence>
<evidence type="ECO:0000256" key="4">
    <source>
        <dbReference type="ARBA" id="ARBA00012417"/>
    </source>
</evidence>
<dbReference type="Pfam" id="PF00078">
    <property type="entry name" value="RVT_1"/>
    <property type="match status" value="1"/>
</dbReference>
<keyword evidence="14" id="KW-0460">Magnesium</keyword>
<organism evidence="21">
    <name type="scientific">Eastern sea garfish hepatitis B virus</name>
    <dbReference type="NCBI Taxonomy" id="2486220"/>
    <lineage>
        <taxon>Viruses</taxon>
        <taxon>Riboviria</taxon>
        <taxon>Pararnavirae</taxon>
        <taxon>Artverviricota</taxon>
        <taxon>Revtraviricetes</taxon>
        <taxon>Blubervirales</taxon>
        <taxon>Hepadnaviridae</taxon>
        <taxon>Orthohepadnavirus</taxon>
    </lineage>
</organism>
<dbReference type="GO" id="GO:0046872">
    <property type="term" value="F:metal ion binding"/>
    <property type="evidence" value="ECO:0007669"/>
    <property type="project" value="UniProtKB-KW"/>
</dbReference>
<keyword evidence="7" id="KW-0808">Transferase</keyword>
<feature type="compositionally biased region" description="Basic and acidic residues" evidence="19">
    <location>
        <begin position="261"/>
        <end position="274"/>
    </location>
</feature>
<evidence type="ECO:0000256" key="14">
    <source>
        <dbReference type="ARBA" id="ARBA00022842"/>
    </source>
</evidence>
<dbReference type="InterPro" id="IPR043502">
    <property type="entry name" value="DNA/RNA_pol_sf"/>
</dbReference>
<evidence type="ECO:0000256" key="12">
    <source>
        <dbReference type="ARBA" id="ARBA00022759"/>
    </source>
</evidence>
<dbReference type="EC" id="2.7.7.7" evidence="4"/>
<evidence type="ECO:0000313" key="21">
    <source>
        <dbReference type="EMBL" id="AYU58612.1"/>
    </source>
</evidence>
<evidence type="ECO:0000256" key="19">
    <source>
        <dbReference type="SAM" id="MobiDB-lite"/>
    </source>
</evidence>
<keyword evidence="11" id="KW-0479">Metal-binding</keyword>
<name>A0A3G4R7M5_9HEPA</name>
<reference evidence="21" key="1">
    <citation type="journal article" date="2018" name="Virus Evol.">
        <title>Hidden diversity and evolution of viruses in market fish.</title>
        <authorList>
            <person name="Geoghegan J.L."/>
            <person name="Di Giallonardo F."/>
            <person name="Cousins K."/>
            <person name="Shi M."/>
            <person name="Williamson J.E."/>
            <person name="Holmes E.C."/>
        </authorList>
    </citation>
    <scope>NUCLEOTIDE SEQUENCE</scope>
</reference>
<evidence type="ECO:0000256" key="13">
    <source>
        <dbReference type="ARBA" id="ARBA00022801"/>
    </source>
</evidence>
<dbReference type="InterPro" id="IPR043128">
    <property type="entry name" value="Rev_trsase/Diguanyl_cyclase"/>
</dbReference>
<comment type="similarity">
    <text evidence="2">Belongs to the hepadnaviridae P protein family.</text>
</comment>
<dbReference type="Pfam" id="PF00242">
    <property type="entry name" value="DNA_pol_viral_N"/>
    <property type="match status" value="1"/>
</dbReference>
<keyword evidence="17" id="KW-0238">DNA-binding</keyword>
<keyword evidence="18" id="KW-0511">Multifunctional enzyme</keyword>
<keyword evidence="10" id="KW-0540">Nuclease</keyword>
<evidence type="ECO:0000256" key="18">
    <source>
        <dbReference type="ARBA" id="ARBA00023268"/>
    </source>
</evidence>
<evidence type="ECO:0000256" key="9">
    <source>
        <dbReference type="ARBA" id="ARBA00022705"/>
    </source>
</evidence>